<evidence type="ECO:0000256" key="1">
    <source>
        <dbReference type="SAM" id="MobiDB-lite"/>
    </source>
</evidence>
<accession>A0A918CD33</accession>
<sequence length="49" mass="5642">MSQKLIQWLWPWQATTRPRVSPPTGTPVLLETSVPPPLITDWHTPPRRA</sequence>
<organism evidence="2 3">
    <name type="scientific">Deinococcus ruber</name>
    <dbReference type="NCBI Taxonomy" id="1848197"/>
    <lineage>
        <taxon>Bacteria</taxon>
        <taxon>Thermotogati</taxon>
        <taxon>Deinococcota</taxon>
        <taxon>Deinococci</taxon>
        <taxon>Deinococcales</taxon>
        <taxon>Deinococcaceae</taxon>
        <taxon>Deinococcus</taxon>
    </lineage>
</organism>
<keyword evidence="3" id="KW-1185">Reference proteome</keyword>
<dbReference type="Proteomes" id="UP000603865">
    <property type="component" value="Unassembled WGS sequence"/>
</dbReference>
<feature type="region of interest" description="Disordered" evidence="1">
    <location>
        <begin position="17"/>
        <end position="49"/>
    </location>
</feature>
<dbReference type="AlphaFoldDB" id="A0A918CD33"/>
<dbReference type="EMBL" id="BMQL01000020">
    <property type="protein sequence ID" value="GGR17522.1"/>
    <property type="molecule type" value="Genomic_DNA"/>
</dbReference>
<comment type="caution">
    <text evidence="2">The sequence shown here is derived from an EMBL/GenBank/DDBJ whole genome shotgun (WGS) entry which is preliminary data.</text>
</comment>
<reference evidence="2" key="1">
    <citation type="journal article" date="2014" name="Int. J. Syst. Evol. Microbiol.">
        <title>Complete genome sequence of Corynebacterium casei LMG S-19264T (=DSM 44701T), isolated from a smear-ripened cheese.</title>
        <authorList>
            <consortium name="US DOE Joint Genome Institute (JGI-PGF)"/>
            <person name="Walter F."/>
            <person name="Albersmeier A."/>
            <person name="Kalinowski J."/>
            <person name="Ruckert C."/>
        </authorList>
    </citation>
    <scope>NUCLEOTIDE SEQUENCE</scope>
    <source>
        <strain evidence="2">JCM 31311</strain>
    </source>
</reference>
<proteinExistence type="predicted"/>
<evidence type="ECO:0000313" key="2">
    <source>
        <dbReference type="EMBL" id="GGR17522.1"/>
    </source>
</evidence>
<reference evidence="2" key="2">
    <citation type="submission" date="2020-09" db="EMBL/GenBank/DDBJ databases">
        <authorList>
            <person name="Sun Q."/>
            <person name="Ohkuma M."/>
        </authorList>
    </citation>
    <scope>NUCLEOTIDE SEQUENCE</scope>
    <source>
        <strain evidence="2">JCM 31311</strain>
    </source>
</reference>
<gene>
    <name evidence="2" type="ORF">GCM10008957_32840</name>
</gene>
<name>A0A918CD33_9DEIO</name>
<evidence type="ECO:0000313" key="3">
    <source>
        <dbReference type="Proteomes" id="UP000603865"/>
    </source>
</evidence>
<protein>
    <submittedName>
        <fullName evidence="2">Uncharacterized protein</fullName>
    </submittedName>
</protein>